<evidence type="ECO:0000313" key="3">
    <source>
        <dbReference type="Proteomes" id="UP000299102"/>
    </source>
</evidence>
<accession>A0A4C1TA91</accession>
<comment type="caution">
    <text evidence="2">The sequence shown here is derived from an EMBL/GenBank/DDBJ whole genome shotgun (WGS) entry which is preliminary data.</text>
</comment>
<dbReference type="AlphaFoldDB" id="A0A4C1TA91"/>
<gene>
    <name evidence="2" type="ORF">EVAR_76349_1</name>
</gene>
<sequence>MTLPSVTARAAKRPGYGLADLLRRLTSFSLSSVKLIGRLARCNDSEWEYLIKKKDVEHSPTSTFTRMPSPRAKFPESGFYSQTNSLNSLKGSDTRDKEKEQERKRDRERERRADNRMNGTRGRFRGFENADTIDPIAAGVEAARRRRRRKNYLTRRNADAVQVDVIKNSEEDNVIRLASTWRISESIPDQETEADTRRAATPRRR</sequence>
<keyword evidence="3" id="KW-1185">Reference proteome</keyword>
<feature type="region of interest" description="Disordered" evidence="1">
    <location>
        <begin position="59"/>
        <end position="126"/>
    </location>
</feature>
<feature type="compositionally biased region" description="Polar residues" evidence="1">
    <location>
        <begin position="79"/>
        <end position="91"/>
    </location>
</feature>
<feature type="compositionally biased region" description="Basic and acidic residues" evidence="1">
    <location>
        <begin position="92"/>
        <end position="115"/>
    </location>
</feature>
<reference evidence="2 3" key="1">
    <citation type="journal article" date="2019" name="Commun. Biol.">
        <title>The bagworm genome reveals a unique fibroin gene that provides high tensile strength.</title>
        <authorList>
            <person name="Kono N."/>
            <person name="Nakamura H."/>
            <person name="Ohtoshi R."/>
            <person name="Tomita M."/>
            <person name="Numata K."/>
            <person name="Arakawa K."/>
        </authorList>
    </citation>
    <scope>NUCLEOTIDE SEQUENCE [LARGE SCALE GENOMIC DNA]</scope>
</reference>
<feature type="region of interest" description="Disordered" evidence="1">
    <location>
        <begin position="185"/>
        <end position="205"/>
    </location>
</feature>
<evidence type="ECO:0000256" key="1">
    <source>
        <dbReference type="SAM" id="MobiDB-lite"/>
    </source>
</evidence>
<name>A0A4C1TA91_EUMVA</name>
<dbReference type="Proteomes" id="UP000299102">
    <property type="component" value="Unassembled WGS sequence"/>
</dbReference>
<evidence type="ECO:0000313" key="2">
    <source>
        <dbReference type="EMBL" id="GBP10490.1"/>
    </source>
</evidence>
<dbReference type="EMBL" id="BGZK01000041">
    <property type="protein sequence ID" value="GBP10490.1"/>
    <property type="molecule type" value="Genomic_DNA"/>
</dbReference>
<protein>
    <submittedName>
        <fullName evidence="2">Uncharacterized protein</fullName>
    </submittedName>
</protein>
<proteinExistence type="predicted"/>
<organism evidence="2 3">
    <name type="scientific">Eumeta variegata</name>
    <name type="common">Bagworm moth</name>
    <name type="synonym">Eumeta japonica</name>
    <dbReference type="NCBI Taxonomy" id="151549"/>
    <lineage>
        <taxon>Eukaryota</taxon>
        <taxon>Metazoa</taxon>
        <taxon>Ecdysozoa</taxon>
        <taxon>Arthropoda</taxon>
        <taxon>Hexapoda</taxon>
        <taxon>Insecta</taxon>
        <taxon>Pterygota</taxon>
        <taxon>Neoptera</taxon>
        <taxon>Endopterygota</taxon>
        <taxon>Lepidoptera</taxon>
        <taxon>Glossata</taxon>
        <taxon>Ditrysia</taxon>
        <taxon>Tineoidea</taxon>
        <taxon>Psychidae</taxon>
        <taxon>Oiketicinae</taxon>
        <taxon>Eumeta</taxon>
    </lineage>
</organism>